<dbReference type="Proteomes" id="UP001308005">
    <property type="component" value="Unassembled WGS sequence"/>
</dbReference>
<evidence type="ECO:0000313" key="2">
    <source>
        <dbReference type="Proteomes" id="UP001308005"/>
    </source>
</evidence>
<sequence>MTRSAPNLQARPSQPLGKLAWVRRGNAGKKLGLPATQRIRLTDGPSLSDLLSEDRA</sequence>
<reference evidence="2" key="1">
    <citation type="submission" date="2023-07" db="EMBL/GenBank/DDBJ databases">
        <title>The carbon used by Thiothrix.</title>
        <authorList>
            <person name="Chen L."/>
        </authorList>
    </citation>
    <scope>NUCLEOTIDE SEQUENCE [LARGE SCALE GENOMIC DNA]</scope>
</reference>
<organism evidence="1 2">
    <name type="scientific">Candidatus Thiothrix phosphatis</name>
    <dbReference type="NCBI Taxonomy" id="3112415"/>
    <lineage>
        <taxon>Bacteria</taxon>
        <taxon>Pseudomonadati</taxon>
        <taxon>Pseudomonadota</taxon>
        <taxon>Gammaproteobacteria</taxon>
        <taxon>Thiotrichales</taxon>
        <taxon>Thiotrichaceae</taxon>
        <taxon>Thiothrix</taxon>
    </lineage>
</organism>
<keyword evidence="2" id="KW-1185">Reference proteome</keyword>
<gene>
    <name evidence="1" type="ORF">VSS37_14095</name>
</gene>
<protein>
    <submittedName>
        <fullName evidence="1">Uncharacterized protein</fullName>
    </submittedName>
</protein>
<dbReference type="RefSeq" id="WP_324696227.1">
    <property type="nucleotide sequence ID" value="NZ_JAYMYJ010000122.1"/>
</dbReference>
<evidence type="ECO:0000313" key="1">
    <source>
        <dbReference type="EMBL" id="MEB4592119.1"/>
    </source>
</evidence>
<proteinExistence type="predicted"/>
<comment type="caution">
    <text evidence="1">The sequence shown here is derived from an EMBL/GenBank/DDBJ whole genome shotgun (WGS) entry which is preliminary data.</text>
</comment>
<name>A0ABU6CZ55_9GAMM</name>
<accession>A0ABU6CZ55</accession>
<dbReference type="EMBL" id="JAYMYJ010000122">
    <property type="protein sequence ID" value="MEB4592119.1"/>
    <property type="molecule type" value="Genomic_DNA"/>
</dbReference>